<feature type="transmembrane region" description="Helical" evidence="1">
    <location>
        <begin position="42"/>
        <end position="68"/>
    </location>
</feature>
<proteinExistence type="predicted"/>
<keyword evidence="1" id="KW-0472">Membrane</keyword>
<name>A0A1A3NMI9_MYCAS</name>
<evidence type="ECO:0000259" key="2">
    <source>
        <dbReference type="Pfam" id="PF13828"/>
    </source>
</evidence>
<reference evidence="3 4" key="1">
    <citation type="submission" date="2016-06" db="EMBL/GenBank/DDBJ databases">
        <authorList>
            <person name="Kjaerup R.B."/>
            <person name="Dalgaard T.S."/>
            <person name="Juul-Madsen H.R."/>
        </authorList>
    </citation>
    <scope>NUCLEOTIDE SEQUENCE [LARGE SCALE GENOMIC DNA]</scope>
    <source>
        <strain evidence="3 4">1165133.8</strain>
    </source>
</reference>
<dbReference type="Pfam" id="PF13828">
    <property type="entry name" value="DUF4190"/>
    <property type="match status" value="1"/>
</dbReference>
<evidence type="ECO:0000313" key="4">
    <source>
        <dbReference type="Proteomes" id="UP000093928"/>
    </source>
</evidence>
<dbReference type="AlphaFoldDB" id="A0A1A3NMI9"/>
<organism evidence="3 4">
    <name type="scientific">Mycobacterium asiaticum</name>
    <dbReference type="NCBI Taxonomy" id="1790"/>
    <lineage>
        <taxon>Bacteria</taxon>
        <taxon>Bacillati</taxon>
        <taxon>Actinomycetota</taxon>
        <taxon>Actinomycetes</taxon>
        <taxon>Mycobacteriales</taxon>
        <taxon>Mycobacteriaceae</taxon>
        <taxon>Mycobacterium</taxon>
    </lineage>
</organism>
<feature type="transmembrane region" description="Helical" evidence="1">
    <location>
        <begin position="6"/>
        <end position="30"/>
    </location>
</feature>
<dbReference type="EMBL" id="LZLS01000186">
    <property type="protein sequence ID" value="OBK22565.1"/>
    <property type="molecule type" value="Genomic_DNA"/>
</dbReference>
<feature type="domain" description="DUF4190" evidence="2">
    <location>
        <begin position="1"/>
        <end position="59"/>
    </location>
</feature>
<evidence type="ECO:0000256" key="1">
    <source>
        <dbReference type="SAM" id="Phobius"/>
    </source>
</evidence>
<comment type="caution">
    <text evidence="3">The sequence shown here is derived from an EMBL/GenBank/DDBJ whole genome shotgun (WGS) entry which is preliminary data.</text>
</comment>
<sequence>MAIASLVSSLLGWICGIGPILGVVFGIIALKQIKQTGQGGHGLALAGLIIGGIGLAIMASYLIFAIIYGAAHAGDASAAAELITLGRQAISPV</sequence>
<dbReference type="Proteomes" id="UP000093928">
    <property type="component" value="Unassembled WGS sequence"/>
</dbReference>
<keyword evidence="1" id="KW-1133">Transmembrane helix</keyword>
<accession>A0A1A3NMI9</accession>
<dbReference type="InterPro" id="IPR025241">
    <property type="entry name" value="DUF4190"/>
</dbReference>
<gene>
    <name evidence="3" type="ORF">A5634_07235</name>
</gene>
<keyword evidence="1" id="KW-0812">Transmembrane</keyword>
<protein>
    <recommendedName>
        <fullName evidence="2">DUF4190 domain-containing protein</fullName>
    </recommendedName>
</protein>
<evidence type="ECO:0000313" key="3">
    <source>
        <dbReference type="EMBL" id="OBK22565.1"/>
    </source>
</evidence>